<evidence type="ECO:0000313" key="1">
    <source>
        <dbReference type="EMBL" id="SHL86803.1"/>
    </source>
</evidence>
<proteinExistence type="predicted"/>
<keyword evidence="2" id="KW-1185">Reference proteome</keyword>
<accession>A0A1M7E521</accession>
<evidence type="ECO:0000313" key="2">
    <source>
        <dbReference type="Proteomes" id="UP000184121"/>
    </source>
</evidence>
<dbReference type="EMBL" id="FRBY01000002">
    <property type="protein sequence ID" value="SHL86803.1"/>
    <property type="molecule type" value="Genomic_DNA"/>
</dbReference>
<protein>
    <submittedName>
        <fullName evidence="1">Uncharacterized protein</fullName>
    </submittedName>
</protein>
<sequence length="37" mass="4291">MEFYFKGDSKRPYAVDVNVYVDGKYNNTLSKESITNP</sequence>
<reference evidence="2" key="1">
    <citation type="submission" date="2016-11" db="EMBL/GenBank/DDBJ databases">
        <authorList>
            <person name="Varghese N."/>
            <person name="Submissions S."/>
        </authorList>
    </citation>
    <scope>NUCLEOTIDE SEQUENCE [LARGE SCALE GENOMIC DNA]</scope>
    <source>
        <strain evidence="2">DSM 1811</strain>
    </source>
</reference>
<organism evidence="1 2">
    <name type="scientific">Flavobacterium saccharophilum</name>
    <dbReference type="NCBI Taxonomy" id="29534"/>
    <lineage>
        <taxon>Bacteria</taxon>
        <taxon>Pseudomonadati</taxon>
        <taxon>Bacteroidota</taxon>
        <taxon>Flavobacteriia</taxon>
        <taxon>Flavobacteriales</taxon>
        <taxon>Flavobacteriaceae</taxon>
        <taxon>Flavobacterium</taxon>
    </lineage>
</organism>
<dbReference type="AlphaFoldDB" id="A0A1M7E521"/>
<dbReference type="Proteomes" id="UP000184121">
    <property type="component" value="Unassembled WGS sequence"/>
</dbReference>
<name>A0A1M7E521_9FLAO</name>
<gene>
    <name evidence="1" type="ORF">SAMN05444366_1849</name>
</gene>
<dbReference type="STRING" id="29534.SAMN05444366_1849"/>